<feature type="compositionally biased region" description="Polar residues" evidence="1">
    <location>
        <begin position="46"/>
        <end position="57"/>
    </location>
</feature>
<accession>A0ABR0AP81</accession>
<evidence type="ECO:0000313" key="2">
    <source>
        <dbReference type="EMBL" id="KAK4026926.1"/>
    </source>
</evidence>
<proteinExistence type="predicted"/>
<evidence type="ECO:0000256" key="1">
    <source>
        <dbReference type="SAM" id="MobiDB-lite"/>
    </source>
</evidence>
<dbReference type="Proteomes" id="UP001234178">
    <property type="component" value="Unassembled WGS sequence"/>
</dbReference>
<comment type="caution">
    <text evidence="2">The sequence shown here is derived from an EMBL/GenBank/DDBJ whole genome shotgun (WGS) entry which is preliminary data.</text>
</comment>
<gene>
    <name evidence="2" type="ORF">OUZ56_015949</name>
</gene>
<evidence type="ECO:0000313" key="3">
    <source>
        <dbReference type="Proteomes" id="UP001234178"/>
    </source>
</evidence>
<dbReference type="EMBL" id="JAOYFB010000038">
    <property type="protein sequence ID" value="KAK4026926.1"/>
    <property type="molecule type" value="Genomic_DNA"/>
</dbReference>
<sequence length="64" mass="7283">MEKRRANVEDEERKEEEKTVLFFLSSSFIFYFPSCHPPATKEPAMSPSSLSSAQTTGIYAYSMP</sequence>
<protein>
    <submittedName>
        <fullName evidence="2">Uncharacterized protein</fullName>
    </submittedName>
</protein>
<reference evidence="2 3" key="1">
    <citation type="journal article" date="2023" name="Nucleic Acids Res.">
        <title>The hologenome of Daphnia magna reveals possible DNA methylation and microbiome-mediated evolution of the host genome.</title>
        <authorList>
            <person name="Chaturvedi A."/>
            <person name="Li X."/>
            <person name="Dhandapani V."/>
            <person name="Marshall H."/>
            <person name="Kissane S."/>
            <person name="Cuenca-Cambronero M."/>
            <person name="Asole G."/>
            <person name="Calvet F."/>
            <person name="Ruiz-Romero M."/>
            <person name="Marangio P."/>
            <person name="Guigo R."/>
            <person name="Rago D."/>
            <person name="Mirbahai L."/>
            <person name="Eastwood N."/>
            <person name="Colbourne J.K."/>
            <person name="Zhou J."/>
            <person name="Mallon E."/>
            <person name="Orsini L."/>
        </authorList>
    </citation>
    <scope>NUCLEOTIDE SEQUENCE [LARGE SCALE GENOMIC DNA]</scope>
    <source>
        <strain evidence="2">LRV0_1</strain>
    </source>
</reference>
<keyword evidence="3" id="KW-1185">Reference proteome</keyword>
<feature type="region of interest" description="Disordered" evidence="1">
    <location>
        <begin position="41"/>
        <end position="64"/>
    </location>
</feature>
<organism evidence="2 3">
    <name type="scientific">Daphnia magna</name>
    <dbReference type="NCBI Taxonomy" id="35525"/>
    <lineage>
        <taxon>Eukaryota</taxon>
        <taxon>Metazoa</taxon>
        <taxon>Ecdysozoa</taxon>
        <taxon>Arthropoda</taxon>
        <taxon>Crustacea</taxon>
        <taxon>Branchiopoda</taxon>
        <taxon>Diplostraca</taxon>
        <taxon>Cladocera</taxon>
        <taxon>Anomopoda</taxon>
        <taxon>Daphniidae</taxon>
        <taxon>Daphnia</taxon>
    </lineage>
</organism>
<name>A0ABR0AP81_9CRUS</name>